<name>A0A6J8BZS2_MYTCO</name>
<keyword evidence="1" id="KW-0175">Coiled coil</keyword>
<evidence type="ECO:0000313" key="3">
    <source>
        <dbReference type="EMBL" id="CAC5387847.1"/>
    </source>
</evidence>
<keyword evidence="4" id="KW-1185">Reference proteome</keyword>
<dbReference type="Proteomes" id="UP000507470">
    <property type="component" value="Unassembled WGS sequence"/>
</dbReference>
<organism evidence="3 4">
    <name type="scientific">Mytilus coruscus</name>
    <name type="common">Sea mussel</name>
    <dbReference type="NCBI Taxonomy" id="42192"/>
    <lineage>
        <taxon>Eukaryota</taxon>
        <taxon>Metazoa</taxon>
        <taxon>Spiralia</taxon>
        <taxon>Lophotrochozoa</taxon>
        <taxon>Mollusca</taxon>
        <taxon>Bivalvia</taxon>
        <taxon>Autobranchia</taxon>
        <taxon>Pteriomorphia</taxon>
        <taxon>Mytilida</taxon>
        <taxon>Mytiloidea</taxon>
        <taxon>Mytilidae</taxon>
        <taxon>Mytilinae</taxon>
        <taxon>Mytilus</taxon>
    </lineage>
</organism>
<dbReference type="OrthoDB" id="10604031at2759"/>
<gene>
    <name evidence="3" type="ORF">MCOR_23128</name>
</gene>
<feature type="coiled-coil region" evidence="1">
    <location>
        <begin position="137"/>
        <end position="195"/>
    </location>
</feature>
<dbReference type="AlphaFoldDB" id="A0A6J8BZS2"/>
<protein>
    <submittedName>
        <fullName evidence="3">Uncharacterized protein</fullName>
    </submittedName>
</protein>
<feature type="region of interest" description="Disordered" evidence="2">
    <location>
        <begin position="98"/>
        <end position="118"/>
    </location>
</feature>
<evidence type="ECO:0000256" key="1">
    <source>
        <dbReference type="SAM" id="Coils"/>
    </source>
</evidence>
<proteinExistence type="predicted"/>
<evidence type="ECO:0000313" key="4">
    <source>
        <dbReference type="Proteomes" id="UP000507470"/>
    </source>
</evidence>
<evidence type="ECO:0000256" key="2">
    <source>
        <dbReference type="SAM" id="MobiDB-lite"/>
    </source>
</evidence>
<dbReference type="EMBL" id="CACVKT020004048">
    <property type="protein sequence ID" value="CAC5387847.1"/>
    <property type="molecule type" value="Genomic_DNA"/>
</dbReference>
<reference evidence="3 4" key="1">
    <citation type="submission" date="2020-06" db="EMBL/GenBank/DDBJ databases">
        <authorList>
            <person name="Li R."/>
            <person name="Bekaert M."/>
        </authorList>
    </citation>
    <scope>NUCLEOTIDE SEQUENCE [LARGE SCALE GENOMIC DNA]</scope>
    <source>
        <strain evidence="4">wild</strain>
    </source>
</reference>
<accession>A0A6J8BZS2</accession>
<sequence length="278" mass="33659">MTRAKNLTSTEGTGIENAENAQIENNEYTQIEISCSNPGKKKIYNASPWKKRKSRFTRKENNKCRKKRKMLDDIQTENTENIQMENTENIQIEYRYSDPGKTKIQHGKTRESLDLPKKKKKKLCRKTRNLLERFQIKNTENIQIENTEENLQIENTENLPKENTENLQIENTENLQIENTENLQIENTEKNLQKEKNITWKTWRKKQLGIILRKEKKKYRKKRKLSDDMILEEKECTETFVRCRLCQDETETFFFKNSHWQNFYRHMDWIHKEKFELS</sequence>